<dbReference type="GO" id="GO:0016491">
    <property type="term" value="F:oxidoreductase activity"/>
    <property type="evidence" value="ECO:0007669"/>
    <property type="project" value="UniProtKB-KW"/>
</dbReference>
<gene>
    <name evidence="4" type="ORF">CALVIDRAFT_535533</name>
</gene>
<dbReference type="InterPro" id="IPR051609">
    <property type="entry name" value="NmrA/Isoflavone_reductase-like"/>
</dbReference>
<keyword evidence="5" id="KW-1185">Reference proteome</keyword>
<dbReference type="STRING" id="1330018.A0A167P5N9"/>
<name>A0A167P5N9_CALVF</name>
<accession>A0A167P5N9</accession>
<evidence type="ECO:0000256" key="1">
    <source>
        <dbReference type="ARBA" id="ARBA00022857"/>
    </source>
</evidence>
<protein>
    <submittedName>
        <fullName evidence="4">NAD-P-binding protein</fullName>
    </submittedName>
</protein>
<evidence type="ECO:0000256" key="2">
    <source>
        <dbReference type="ARBA" id="ARBA00023002"/>
    </source>
</evidence>
<proteinExistence type="predicted"/>
<dbReference type="OrthoDB" id="5283654at2759"/>
<dbReference type="AlphaFoldDB" id="A0A167P5N9"/>
<dbReference type="PANTHER" id="PTHR47706:SF11">
    <property type="entry name" value="ISOFLAVONE REDUCTASE FAMILY PROTEIN (AFU_ORTHOLOGUE AFUA_1G12510)"/>
    <property type="match status" value="1"/>
</dbReference>
<evidence type="ECO:0000313" key="5">
    <source>
        <dbReference type="Proteomes" id="UP000076738"/>
    </source>
</evidence>
<evidence type="ECO:0000313" key="4">
    <source>
        <dbReference type="EMBL" id="KZO98446.1"/>
    </source>
</evidence>
<dbReference type="SUPFAM" id="SSF51735">
    <property type="entry name" value="NAD(P)-binding Rossmann-fold domains"/>
    <property type="match status" value="1"/>
</dbReference>
<feature type="domain" description="NmrA-like" evidence="3">
    <location>
        <begin position="8"/>
        <end position="266"/>
    </location>
</feature>
<dbReference type="Pfam" id="PF05368">
    <property type="entry name" value="NmrA"/>
    <property type="match status" value="1"/>
</dbReference>
<dbReference type="Gene3D" id="3.90.25.10">
    <property type="entry name" value="UDP-galactose 4-epimerase, domain 1"/>
    <property type="match status" value="1"/>
</dbReference>
<organism evidence="4 5">
    <name type="scientific">Calocera viscosa (strain TUFC12733)</name>
    <dbReference type="NCBI Taxonomy" id="1330018"/>
    <lineage>
        <taxon>Eukaryota</taxon>
        <taxon>Fungi</taxon>
        <taxon>Dikarya</taxon>
        <taxon>Basidiomycota</taxon>
        <taxon>Agaricomycotina</taxon>
        <taxon>Dacrymycetes</taxon>
        <taxon>Dacrymycetales</taxon>
        <taxon>Dacrymycetaceae</taxon>
        <taxon>Calocera</taxon>
    </lineage>
</organism>
<keyword evidence="1" id="KW-0521">NADP</keyword>
<dbReference type="Proteomes" id="UP000076738">
    <property type="component" value="Unassembled WGS sequence"/>
</dbReference>
<evidence type="ECO:0000259" key="3">
    <source>
        <dbReference type="Pfam" id="PF05368"/>
    </source>
</evidence>
<keyword evidence="2" id="KW-0560">Oxidoreductase</keyword>
<dbReference type="Gene3D" id="3.40.50.720">
    <property type="entry name" value="NAD(P)-binding Rossmann-like Domain"/>
    <property type="match status" value="1"/>
</dbReference>
<dbReference type="InterPro" id="IPR008030">
    <property type="entry name" value="NmrA-like"/>
</dbReference>
<sequence length="289" mass="30917">MSGYKTFAVAGAGAIGSIIVDELLKEKAAGKVDKVVVLTRSAAGNDALLAQGAEPIVVDYDSPPSLQSALHGIDVVISTVITTALNVQEPLGDAAKAAGVKLFVPSEFGGDTRQHTEGPYALKAIQRRRLGQIGLPWAAFVTGPFADAIFYVPHLGFDIANGKIEVGGTGDSLASFTSRRDIARYVVHVLTSLPASKLHNHEFRVEGERTTVNRVLAGYEARTGKKLDITHIPLDALKERGKGLPFNIQYFIASILELGGTNGPEDEMNVEWPDFKPQTVVEAILSYKP</sequence>
<reference evidence="4 5" key="1">
    <citation type="journal article" date="2016" name="Mol. Biol. Evol.">
        <title>Comparative Genomics of Early-Diverging Mushroom-Forming Fungi Provides Insights into the Origins of Lignocellulose Decay Capabilities.</title>
        <authorList>
            <person name="Nagy L.G."/>
            <person name="Riley R."/>
            <person name="Tritt A."/>
            <person name="Adam C."/>
            <person name="Daum C."/>
            <person name="Floudas D."/>
            <person name="Sun H."/>
            <person name="Yadav J.S."/>
            <person name="Pangilinan J."/>
            <person name="Larsson K.H."/>
            <person name="Matsuura K."/>
            <person name="Barry K."/>
            <person name="Labutti K."/>
            <person name="Kuo R."/>
            <person name="Ohm R.A."/>
            <person name="Bhattacharya S.S."/>
            <person name="Shirouzu T."/>
            <person name="Yoshinaga Y."/>
            <person name="Martin F.M."/>
            <person name="Grigoriev I.V."/>
            <person name="Hibbett D.S."/>
        </authorList>
    </citation>
    <scope>NUCLEOTIDE SEQUENCE [LARGE SCALE GENOMIC DNA]</scope>
    <source>
        <strain evidence="4 5">TUFC12733</strain>
    </source>
</reference>
<dbReference type="PANTHER" id="PTHR47706">
    <property type="entry name" value="NMRA-LIKE FAMILY PROTEIN"/>
    <property type="match status" value="1"/>
</dbReference>
<dbReference type="EMBL" id="KV417276">
    <property type="protein sequence ID" value="KZO98446.1"/>
    <property type="molecule type" value="Genomic_DNA"/>
</dbReference>
<dbReference type="InterPro" id="IPR036291">
    <property type="entry name" value="NAD(P)-bd_dom_sf"/>
</dbReference>